<accession>L9YV57</accession>
<proteinExistence type="predicted"/>
<evidence type="ECO:0000313" key="1">
    <source>
        <dbReference type="EMBL" id="ELY76798.1"/>
    </source>
</evidence>
<dbReference type="RefSeq" id="WP_008458181.1">
    <property type="nucleotide sequence ID" value="NZ_AOIJ01000068.1"/>
</dbReference>
<organism evidence="1 2">
    <name type="scientific">Natrinema gari JCM 14663</name>
    <dbReference type="NCBI Taxonomy" id="1230459"/>
    <lineage>
        <taxon>Archaea</taxon>
        <taxon>Methanobacteriati</taxon>
        <taxon>Methanobacteriota</taxon>
        <taxon>Stenosarchaea group</taxon>
        <taxon>Halobacteria</taxon>
        <taxon>Halobacteriales</taxon>
        <taxon>Natrialbaceae</taxon>
        <taxon>Natrinema</taxon>
    </lineage>
</organism>
<dbReference type="Proteomes" id="UP000011592">
    <property type="component" value="Unassembled WGS sequence"/>
</dbReference>
<protein>
    <submittedName>
        <fullName evidence="1">Uncharacterized protein</fullName>
    </submittedName>
</protein>
<sequence>KIKEMKSASSLPVPRKGEEVHLAEYEVVIKDGTPAWGDSREIDPESDGLTYRVETIEHEYAFIEPSEKAELGYEGGKMVFTDVLVAKTQSDLPV</sequence>
<comment type="caution">
    <text evidence="1">The sequence shown here is derived from an EMBL/GenBank/DDBJ whole genome shotgun (WGS) entry which is preliminary data.</text>
</comment>
<feature type="non-terminal residue" evidence="1">
    <location>
        <position position="1"/>
    </location>
</feature>
<dbReference type="AlphaFoldDB" id="L9YV57"/>
<reference evidence="1 2" key="1">
    <citation type="journal article" date="2014" name="PLoS Genet.">
        <title>Phylogenetically driven sequencing of extremely halophilic archaea reveals strategies for static and dynamic osmo-response.</title>
        <authorList>
            <person name="Becker E.A."/>
            <person name="Seitzer P.M."/>
            <person name="Tritt A."/>
            <person name="Larsen D."/>
            <person name="Krusor M."/>
            <person name="Yao A.I."/>
            <person name="Wu D."/>
            <person name="Madern D."/>
            <person name="Eisen J.A."/>
            <person name="Darling A.E."/>
            <person name="Facciotti M.T."/>
        </authorList>
    </citation>
    <scope>NUCLEOTIDE SEQUENCE [LARGE SCALE GENOMIC DNA]</scope>
    <source>
        <strain evidence="1 2">JCM 14663</strain>
    </source>
</reference>
<keyword evidence="2" id="KW-1185">Reference proteome</keyword>
<evidence type="ECO:0000313" key="2">
    <source>
        <dbReference type="Proteomes" id="UP000011592"/>
    </source>
</evidence>
<gene>
    <name evidence="1" type="ORF">C486_17577</name>
</gene>
<dbReference type="EMBL" id="AOIJ01000068">
    <property type="protein sequence ID" value="ELY76798.1"/>
    <property type="molecule type" value="Genomic_DNA"/>
</dbReference>
<name>L9YV57_9EURY</name>